<dbReference type="Pfam" id="PF08867">
    <property type="entry name" value="FRG"/>
    <property type="match status" value="1"/>
</dbReference>
<protein>
    <recommendedName>
        <fullName evidence="1">FRG domain-containing protein</fullName>
    </recommendedName>
</protein>
<name>Q482R9_COLP3</name>
<proteinExistence type="predicted"/>
<accession>Q482R9</accession>
<dbReference type="HOGENOM" id="CLU_773470_0_0_6"/>
<dbReference type="AlphaFoldDB" id="Q482R9"/>
<organism evidence="2 3">
    <name type="scientific">Colwellia psychrerythraea (strain 34H / ATCC BAA-681)</name>
    <name type="common">Vibrio psychroerythus</name>
    <dbReference type="NCBI Taxonomy" id="167879"/>
    <lineage>
        <taxon>Bacteria</taxon>
        <taxon>Pseudomonadati</taxon>
        <taxon>Pseudomonadota</taxon>
        <taxon>Gammaproteobacteria</taxon>
        <taxon>Alteromonadales</taxon>
        <taxon>Colwelliaceae</taxon>
        <taxon>Colwellia</taxon>
    </lineage>
</organism>
<dbReference type="Proteomes" id="UP000000547">
    <property type="component" value="Chromosome"/>
</dbReference>
<evidence type="ECO:0000313" key="3">
    <source>
        <dbReference type="Proteomes" id="UP000000547"/>
    </source>
</evidence>
<dbReference type="InterPro" id="IPR014966">
    <property type="entry name" value="FRG-dom"/>
</dbReference>
<gene>
    <name evidence="2" type="ordered locus">CPS_2223</name>
</gene>
<dbReference type="KEGG" id="cps:CPS_2223"/>
<dbReference type="EMBL" id="CP000083">
    <property type="protein sequence ID" value="AAZ26524.1"/>
    <property type="molecule type" value="Genomic_DNA"/>
</dbReference>
<reference evidence="2" key="1">
    <citation type="journal article" date="2005" name="Proc. Natl. Acad. Sci. U.S.A.">
        <title>The psychrophilic lifestyle as revealed by the genome sequence of Colwellia psychrerythraea 34H through genomic and proteomic analyses.</title>
        <authorList>
            <person name="Methe B.A."/>
            <person name="Nelson K.E."/>
            <person name="Deming J.W."/>
            <person name="Momen B."/>
            <person name="Melamud E."/>
            <person name="Zhang X."/>
            <person name="Moult J."/>
            <person name="Madupu R."/>
            <person name="Nelson W.C."/>
            <person name="Dodson R.J."/>
            <person name="Brinkac L.M."/>
            <person name="Daugherty S.C."/>
            <person name="Durkin A.S."/>
            <person name="DeBoy R.T."/>
            <person name="Kolonay J.F."/>
            <person name="Sullivan S.A."/>
            <person name="Zhou L."/>
            <person name="Davidsen T.M."/>
            <person name="Wu M."/>
            <person name="Huston A.L."/>
            <person name="Lewis M."/>
            <person name="Weaver B."/>
            <person name="Weidman J.F."/>
            <person name="Khouri H."/>
            <person name="Utterback T.R."/>
            <person name="Feldblyum T.V."/>
            <person name="Fraser C.M."/>
        </authorList>
    </citation>
    <scope>NUCLEOTIDE SEQUENCE [LARGE SCALE GENOMIC DNA]</scope>
    <source>
        <strain evidence="2">34H</strain>
    </source>
</reference>
<evidence type="ECO:0000259" key="1">
    <source>
        <dbReference type="SMART" id="SM00901"/>
    </source>
</evidence>
<dbReference type="SMART" id="SM00901">
    <property type="entry name" value="FRG"/>
    <property type="match status" value="1"/>
</dbReference>
<feature type="domain" description="FRG" evidence="1">
    <location>
        <begin position="171"/>
        <end position="271"/>
    </location>
</feature>
<evidence type="ECO:0000313" key="2">
    <source>
        <dbReference type="EMBL" id="AAZ26524.1"/>
    </source>
</evidence>
<sequence length="384" mass="44042">MKYMNILDEGMNQLFRGQWLGKSDSGSRVIANINVDGDKILGRVSELETIEVNNIEHSFWLWSIFEGQLTSSSKVQGEIRIQSIHHIDGNELNREETAKLLEITDTELPEKSTFIGELINDKEFRINTNFKYQSHVERNESLKLIKTAKKSSTAPSKHMTWEEFKNFASSQNDDFLYRGQSKSWPLQTSFHRTGYADLVSYLDKEMKEFEHHINSISSHPYNVNNDNSLGALLNLAQHHGYPTPLLDWTKSPYVAAFFAFENVLTKDGKITIYTFDDKKWSNIAGKNANVRSPNIMVKTLELPGFNNPRVLPQQAITMYSNINDIESIIQNNEKQKGEFLQRITINASEAKKAMRDLHLMGLTWGSLFPGFDGICKQLKSRHFI</sequence>